<feature type="region of interest" description="Disordered" evidence="3">
    <location>
        <begin position="926"/>
        <end position="969"/>
    </location>
</feature>
<dbReference type="AlphaFoldDB" id="A0A7S3V5J4"/>
<dbReference type="GO" id="GO:0019888">
    <property type="term" value="F:protein phosphatase regulator activity"/>
    <property type="evidence" value="ECO:0007669"/>
    <property type="project" value="TreeGrafter"/>
</dbReference>
<comment type="similarity">
    <text evidence="1">Belongs to the SAPS family.</text>
</comment>
<evidence type="ECO:0000313" key="4">
    <source>
        <dbReference type="EMBL" id="CAE0458458.1"/>
    </source>
</evidence>
<sequence>MEHGDIWSTGAFAFESPLKDLLDSLDFTLVDLLREDELLQELRGLHPQLITFFSTEESVAGLIRCLVAPPPPSYEEYCASNSVDLLPTEENENDDDNENISEKNIEESANDPDGAGDDSDLQDVDISTDADAEAEAEAEANTYSETTDLVNTNYAESSGSLPKKRVNWLLDNITEAANAGSSSTTNPISREEYEARYIRYPYMACEVICCEVTQILNILVEGTVPIFSNDSEREDEDDNSNEKRQSILDLLFSMLFTAPAYQLDDRRAGYLEKILTMLFRKKQSAMAAYINGDHKLCQEKSSEENGDLGEDDDDCDYNKPYHNGGGIELLKALFNHLHSSSISQIVQRLLMPKYLLFASNDNCDDSKGEGNTNEWGFSTNDDDEDEEDCLSSDLDEFGGINCDWADNDVGINLLLDRLMVYFDGGEMFGTISIDMEADALDVMQLNISQNASEILTAIIQHSPLSSNVMNIVTAEPTLTRLIKCAGGTTDDEGQSPPTTFSRHESAMTTAMHVLETLVLQLGGYGTVPPTSVQNECDDTNSNNSFESSKSESKLVGNGVTDGSEPSKEIGAKVLIKLLPDFLSNLADLLTHEDTSKWQSHFQYSMKTQKLLGSSRLRIVRLLESLILLSIRDIDLILCGSNCLEICLDLFWDFPWCSMLHQSVANLLVHVLEGGEQRIDLQIYFLTRCNLPKRLMGSFDGPSYSTAVNDEEDEDEKSMHDCEENVEKMSYSAVLSMKNLENHSESSSVDVELGSNASTTNEGDAIPVSDDDVDAAIEQEEQLKIYHEENEEKKTQAYFDEDPTVSSGTKSITPTSQETKDEIVHVSRKNVDFRLGYMGHVIIICQALVHACGSTDQPQNVTLVEEKVEQSTGGDEGDETNVVSEEPPSIRRQRNIILSLMKGNRHFSLWQTFVTTTLASETAVQSTPLGGYNEEDNNAEQQQDESTKWDGAEEYDEDNDDNNLGSRNTNYVVSSGDIDLDDTDLDIAASMMESMGLPSSEESSKGTGKSKRHHRQRGVISGDIANGNGADFGTVVQMHQDQKVSGGYVYDDPLGAQNHFDDSDEDEENECLDENADSGNEAPVMDLFAGNFDFDNAVDTDGDSQDTGWANFDDAFGELSGGFPSADGDRDKSTNEAFQSQVDPFPPSNDLFGMISDSANISSVIGDRISEEFNNGGPIMDSQDAKEAEEEHQ</sequence>
<dbReference type="GO" id="GO:0019903">
    <property type="term" value="F:protein phosphatase binding"/>
    <property type="evidence" value="ECO:0007669"/>
    <property type="project" value="InterPro"/>
</dbReference>
<name>A0A7S3V5J4_9STRA</name>
<feature type="region of interest" description="Disordered" evidence="3">
    <location>
        <begin position="129"/>
        <end position="149"/>
    </location>
</feature>
<evidence type="ECO:0000256" key="3">
    <source>
        <dbReference type="SAM" id="MobiDB-lite"/>
    </source>
</evidence>
<feature type="region of interest" description="Disordered" evidence="3">
    <location>
        <begin position="529"/>
        <end position="563"/>
    </location>
</feature>
<proteinExistence type="inferred from homology"/>
<organism evidence="4">
    <name type="scientific">Chaetoceros debilis</name>
    <dbReference type="NCBI Taxonomy" id="122233"/>
    <lineage>
        <taxon>Eukaryota</taxon>
        <taxon>Sar</taxon>
        <taxon>Stramenopiles</taxon>
        <taxon>Ochrophyta</taxon>
        <taxon>Bacillariophyta</taxon>
        <taxon>Coscinodiscophyceae</taxon>
        <taxon>Chaetocerotophycidae</taxon>
        <taxon>Chaetocerotales</taxon>
        <taxon>Chaetocerotaceae</taxon>
        <taxon>Chaetoceros</taxon>
    </lineage>
</organism>
<feature type="compositionally biased region" description="Basic and acidic residues" evidence="3">
    <location>
        <begin position="1182"/>
        <end position="1192"/>
    </location>
</feature>
<feature type="region of interest" description="Disordered" evidence="3">
    <location>
        <begin position="1056"/>
        <end position="1080"/>
    </location>
</feature>
<evidence type="ECO:0000256" key="2">
    <source>
        <dbReference type="ARBA" id="ARBA00023306"/>
    </source>
</evidence>
<feature type="compositionally biased region" description="Acidic residues" evidence="3">
    <location>
        <begin position="951"/>
        <end position="960"/>
    </location>
</feature>
<feature type="compositionally biased region" description="Acidic residues" evidence="3">
    <location>
        <begin position="129"/>
        <end position="138"/>
    </location>
</feature>
<gene>
    <name evidence="4" type="ORF">CDEB00056_LOCUS3299</name>
</gene>
<feature type="compositionally biased region" description="Polar residues" evidence="3">
    <location>
        <begin position="803"/>
        <end position="816"/>
    </location>
</feature>
<feature type="compositionally biased region" description="Acidic residues" evidence="3">
    <location>
        <begin position="1061"/>
        <end position="1075"/>
    </location>
</feature>
<dbReference type="EMBL" id="HBIO01004776">
    <property type="protein sequence ID" value="CAE0458458.1"/>
    <property type="molecule type" value="Transcribed_RNA"/>
</dbReference>
<keyword evidence="2" id="KW-0131">Cell cycle</keyword>
<protein>
    <submittedName>
        <fullName evidence="4">Uncharacterized protein</fullName>
    </submittedName>
</protein>
<feature type="compositionally biased region" description="Polar residues" evidence="3">
    <location>
        <begin position="369"/>
        <end position="379"/>
    </location>
</feature>
<feature type="region of interest" description="Disordered" evidence="3">
    <location>
        <begin position="1170"/>
        <end position="1192"/>
    </location>
</feature>
<dbReference type="PANTHER" id="PTHR12634:SF8">
    <property type="entry name" value="FIERY MOUNTAIN, ISOFORM D"/>
    <property type="match status" value="1"/>
</dbReference>
<reference evidence="4" key="1">
    <citation type="submission" date="2021-01" db="EMBL/GenBank/DDBJ databases">
        <authorList>
            <person name="Corre E."/>
            <person name="Pelletier E."/>
            <person name="Niang G."/>
            <person name="Scheremetjew M."/>
            <person name="Finn R."/>
            <person name="Kale V."/>
            <person name="Holt S."/>
            <person name="Cochrane G."/>
            <person name="Meng A."/>
            <person name="Brown T."/>
            <person name="Cohen L."/>
        </authorList>
    </citation>
    <scope>NUCLEOTIDE SEQUENCE</scope>
    <source>
        <strain evidence="4">MM31A-1</strain>
    </source>
</reference>
<evidence type="ECO:0000256" key="1">
    <source>
        <dbReference type="ARBA" id="ARBA00006180"/>
    </source>
</evidence>
<accession>A0A7S3V5J4</accession>
<feature type="region of interest" description="Disordered" evidence="3">
    <location>
        <begin position="800"/>
        <end position="820"/>
    </location>
</feature>
<dbReference type="PANTHER" id="PTHR12634">
    <property type="entry name" value="SIT4 YEAST -ASSOCIATING PROTEIN-RELATED"/>
    <property type="match status" value="1"/>
</dbReference>
<feature type="region of interest" description="Disordered" evidence="3">
    <location>
        <begin position="1117"/>
        <end position="1147"/>
    </location>
</feature>
<dbReference type="InterPro" id="IPR007587">
    <property type="entry name" value="SAPS"/>
</dbReference>
<feature type="region of interest" description="Disordered" evidence="3">
    <location>
        <begin position="993"/>
        <end position="1024"/>
    </location>
</feature>
<feature type="region of interest" description="Disordered" evidence="3">
    <location>
        <begin position="367"/>
        <end position="387"/>
    </location>
</feature>
<feature type="compositionally biased region" description="Basic residues" evidence="3">
    <location>
        <begin position="1007"/>
        <end position="1016"/>
    </location>
</feature>